<dbReference type="AlphaFoldDB" id="A0A8X6PN33"/>
<dbReference type="OrthoDB" id="1728974at2759"/>
<organism evidence="1 2">
    <name type="scientific">Nephila pilipes</name>
    <name type="common">Giant wood spider</name>
    <name type="synonym">Nephila maculata</name>
    <dbReference type="NCBI Taxonomy" id="299642"/>
    <lineage>
        <taxon>Eukaryota</taxon>
        <taxon>Metazoa</taxon>
        <taxon>Ecdysozoa</taxon>
        <taxon>Arthropoda</taxon>
        <taxon>Chelicerata</taxon>
        <taxon>Arachnida</taxon>
        <taxon>Araneae</taxon>
        <taxon>Araneomorphae</taxon>
        <taxon>Entelegynae</taxon>
        <taxon>Araneoidea</taxon>
        <taxon>Nephilidae</taxon>
        <taxon>Nephila</taxon>
    </lineage>
</organism>
<sequence>MRGNFQPIELPKHLKSETRDMKLRVSKSVLQQLLKHLKSVMHELRISTSRTAATPEERDTRCEAERLRQSLSKRKIDGKNVAFNYDKDYDFRRYHDVVISSMINLCFYCHSLKFQKEHLVCVASMAKSICHHWRATRTPLLIYVAGATREFKHFLEHIRKYNSYFQMTSFEAMNIVRFHTHIQSSRTNVSSYWFIGSSTRRRSPVFENLFHGQC</sequence>
<reference evidence="1" key="1">
    <citation type="submission" date="2020-08" db="EMBL/GenBank/DDBJ databases">
        <title>Multicomponent nature underlies the extraordinary mechanical properties of spider dragline silk.</title>
        <authorList>
            <person name="Kono N."/>
            <person name="Nakamura H."/>
            <person name="Mori M."/>
            <person name="Yoshida Y."/>
            <person name="Ohtoshi R."/>
            <person name="Malay A.D."/>
            <person name="Moran D.A.P."/>
            <person name="Tomita M."/>
            <person name="Numata K."/>
            <person name="Arakawa K."/>
        </authorList>
    </citation>
    <scope>NUCLEOTIDE SEQUENCE</scope>
</reference>
<evidence type="ECO:0000313" key="2">
    <source>
        <dbReference type="Proteomes" id="UP000887013"/>
    </source>
</evidence>
<keyword evidence="2" id="KW-1185">Reference proteome</keyword>
<gene>
    <name evidence="1" type="ORF">NPIL_534861</name>
</gene>
<name>A0A8X6PN33_NEPPI</name>
<comment type="caution">
    <text evidence="1">The sequence shown here is derived from an EMBL/GenBank/DDBJ whole genome shotgun (WGS) entry which is preliminary data.</text>
</comment>
<dbReference type="EMBL" id="BMAW01117713">
    <property type="protein sequence ID" value="GFT76542.1"/>
    <property type="molecule type" value="Genomic_DNA"/>
</dbReference>
<proteinExistence type="predicted"/>
<dbReference type="Proteomes" id="UP000887013">
    <property type="component" value="Unassembled WGS sequence"/>
</dbReference>
<accession>A0A8X6PN33</accession>
<evidence type="ECO:0000313" key="1">
    <source>
        <dbReference type="EMBL" id="GFT76542.1"/>
    </source>
</evidence>
<protein>
    <submittedName>
        <fullName evidence="1">Uncharacterized protein</fullName>
    </submittedName>
</protein>